<dbReference type="InterPro" id="IPR002622">
    <property type="entry name" value="Transposase_14"/>
</dbReference>
<dbReference type="SUPFAM" id="SSF46689">
    <property type="entry name" value="Homeodomain-like"/>
    <property type="match status" value="2"/>
</dbReference>
<dbReference type="RefSeq" id="WP_014026620.1">
    <property type="nucleotide sequence ID" value="NC_015931.1"/>
</dbReference>
<name>G0EF46_PYRF1</name>
<dbReference type="STRING" id="694429.Pyrfu_1075"/>
<dbReference type="Pfam" id="PF13936">
    <property type="entry name" value="HTH_38"/>
    <property type="match status" value="1"/>
</dbReference>
<dbReference type="InterPro" id="IPR009057">
    <property type="entry name" value="Homeodomain-like_sf"/>
</dbReference>
<dbReference type="HOGENOM" id="CLU_1631713_0_0_2"/>
<evidence type="ECO:0000313" key="4">
    <source>
        <dbReference type="Proteomes" id="UP000001037"/>
    </source>
</evidence>
<evidence type="ECO:0000313" key="3">
    <source>
        <dbReference type="EMBL" id="AEM38943.1"/>
    </source>
</evidence>
<dbReference type="OrthoDB" id="14763at2157"/>
<dbReference type="InterPro" id="IPR025246">
    <property type="entry name" value="IS30-like_HTH"/>
</dbReference>
<evidence type="ECO:0000259" key="1">
    <source>
        <dbReference type="Pfam" id="PF01710"/>
    </source>
</evidence>
<dbReference type="AlphaFoldDB" id="G0EF46"/>
<feature type="domain" description="Transposase Synechocystis PCC 6803" evidence="1">
    <location>
        <begin position="20"/>
        <end position="110"/>
    </location>
</feature>
<protein>
    <submittedName>
        <fullName evidence="3">Uncharacterized protein</fullName>
    </submittedName>
</protein>
<keyword evidence="4" id="KW-1185">Reference proteome</keyword>
<dbReference type="EMBL" id="CP002838">
    <property type="protein sequence ID" value="AEM38943.1"/>
    <property type="molecule type" value="Genomic_DNA"/>
</dbReference>
<dbReference type="GeneID" id="11139552"/>
<dbReference type="Pfam" id="PF01710">
    <property type="entry name" value="HTH_Tnp_IS630"/>
    <property type="match status" value="1"/>
</dbReference>
<organism evidence="3 4">
    <name type="scientific">Pyrolobus fumarii (strain DSM 11204 / 1A)</name>
    <dbReference type="NCBI Taxonomy" id="694429"/>
    <lineage>
        <taxon>Archaea</taxon>
        <taxon>Thermoproteota</taxon>
        <taxon>Thermoprotei</taxon>
        <taxon>Desulfurococcales</taxon>
        <taxon>Pyrodictiaceae</taxon>
        <taxon>Pyrolobus</taxon>
    </lineage>
</organism>
<feature type="domain" description="Transposase IS30-like HTH" evidence="2">
    <location>
        <begin position="116"/>
        <end position="158"/>
    </location>
</feature>
<dbReference type="eggNOG" id="arCOG03358">
    <property type="taxonomic scope" value="Archaea"/>
</dbReference>
<dbReference type="KEGG" id="pfm:Pyrfu_1075"/>
<dbReference type="Proteomes" id="UP000001037">
    <property type="component" value="Chromosome"/>
</dbReference>
<proteinExistence type="predicted"/>
<gene>
    <name evidence="3" type="ordered locus">Pyrfu_1075</name>
</gene>
<sequence length="162" mass="19216">MPDEGKNCYEMSKKERDELVVKLYKEGVPIDEIAKRACINKATIYLILRRHGIEPMRKRRRSKKLTPEEEEQLVREYMEGVPVQQLLEKYNISTTKLYEILKKHNVPHRSSRRSHSHRRVTPDEIEEIEKLYKQGATVYEIAKKLERPVSTVYAVLRRLGLK</sequence>
<dbReference type="InParanoid" id="G0EF46"/>
<dbReference type="Gene3D" id="1.10.10.60">
    <property type="entry name" value="Homeodomain-like"/>
    <property type="match status" value="3"/>
</dbReference>
<evidence type="ECO:0000259" key="2">
    <source>
        <dbReference type="Pfam" id="PF13936"/>
    </source>
</evidence>
<reference evidence="3 4" key="1">
    <citation type="journal article" date="2011" name="Stand. Genomic Sci.">
        <title>Complete genome sequence of the hyperthermophilic chemolithoautotroph Pyrolobus fumarii type strain (1A).</title>
        <authorList>
            <person name="Anderson I."/>
            <person name="Goker M."/>
            <person name="Nolan M."/>
            <person name="Lucas S."/>
            <person name="Hammon N."/>
            <person name="Deshpande S."/>
            <person name="Cheng J.F."/>
            <person name="Tapia R."/>
            <person name="Han C."/>
            <person name="Goodwin L."/>
            <person name="Pitluck S."/>
            <person name="Huntemann M."/>
            <person name="Liolios K."/>
            <person name="Ivanova N."/>
            <person name="Pagani I."/>
            <person name="Mavromatis K."/>
            <person name="Ovchinikova G."/>
            <person name="Pati A."/>
            <person name="Chen A."/>
            <person name="Palaniappan K."/>
            <person name="Land M."/>
            <person name="Hauser L."/>
            <person name="Brambilla E.M."/>
            <person name="Huber H."/>
            <person name="Yasawong M."/>
            <person name="Rohde M."/>
            <person name="Spring S."/>
            <person name="Abt B."/>
            <person name="Sikorski J."/>
            <person name="Wirth R."/>
            <person name="Detter J.C."/>
            <person name="Woyke T."/>
            <person name="Bristow J."/>
            <person name="Eisen J.A."/>
            <person name="Markowitz V."/>
            <person name="Hugenholtz P."/>
            <person name="Kyrpides N.C."/>
            <person name="Klenk H.P."/>
            <person name="Lapidus A."/>
        </authorList>
    </citation>
    <scope>NUCLEOTIDE SEQUENCE [LARGE SCALE GENOMIC DNA]</scope>
    <source>
        <strain evidence="4">DSM 11204 / 1A</strain>
    </source>
</reference>
<accession>G0EF46</accession>